<dbReference type="Proteomes" id="UP000235392">
    <property type="component" value="Unassembled WGS sequence"/>
</dbReference>
<sequence length="100" mass="10919">MLLRVITYLVPLLATSPRLASPQILPPRVSDKIPHSADPLLRNTDSTSSQLSIPGVQASPSNIHSLAHHNQHTQSDSFPNIFDNHSALYPSAATLVQHLR</sequence>
<protein>
    <submittedName>
        <fullName evidence="3">Uncharacterized protein</fullName>
    </submittedName>
</protein>
<dbReference type="EMBL" id="PGCJ01000165">
    <property type="protein sequence ID" value="PLW41783.1"/>
    <property type="molecule type" value="Genomic_DNA"/>
</dbReference>
<evidence type="ECO:0000313" key="4">
    <source>
        <dbReference type="EMBL" id="PLW41783.1"/>
    </source>
</evidence>
<keyword evidence="5" id="KW-1185">Reference proteome</keyword>
<organism evidence="3 6">
    <name type="scientific">Puccinia coronata f. sp. avenae</name>
    <dbReference type="NCBI Taxonomy" id="200324"/>
    <lineage>
        <taxon>Eukaryota</taxon>
        <taxon>Fungi</taxon>
        <taxon>Dikarya</taxon>
        <taxon>Basidiomycota</taxon>
        <taxon>Pucciniomycotina</taxon>
        <taxon>Pucciniomycetes</taxon>
        <taxon>Pucciniales</taxon>
        <taxon>Pucciniaceae</taxon>
        <taxon>Puccinia</taxon>
    </lineage>
</organism>
<comment type="caution">
    <text evidence="3">The sequence shown here is derived from an EMBL/GenBank/DDBJ whole genome shotgun (WGS) entry which is preliminary data.</text>
</comment>
<evidence type="ECO:0000313" key="5">
    <source>
        <dbReference type="Proteomes" id="UP000235388"/>
    </source>
</evidence>
<feature type="signal peptide" evidence="2">
    <location>
        <begin position="1"/>
        <end position="22"/>
    </location>
</feature>
<feature type="compositionally biased region" description="Polar residues" evidence="1">
    <location>
        <begin position="43"/>
        <end position="64"/>
    </location>
</feature>
<feature type="chain" id="PRO_5015083601" evidence="2">
    <location>
        <begin position="23"/>
        <end position="100"/>
    </location>
</feature>
<keyword evidence="2" id="KW-0732">Signal</keyword>
<gene>
    <name evidence="4" type="ORF">PCANC_11488</name>
    <name evidence="3" type="ORF">PCASD_18475</name>
</gene>
<accession>A0A2N5STZ7</accession>
<evidence type="ECO:0000256" key="2">
    <source>
        <dbReference type="SAM" id="SignalP"/>
    </source>
</evidence>
<evidence type="ECO:0000256" key="1">
    <source>
        <dbReference type="SAM" id="MobiDB-lite"/>
    </source>
</evidence>
<evidence type="ECO:0000313" key="6">
    <source>
        <dbReference type="Proteomes" id="UP000235392"/>
    </source>
</evidence>
<dbReference type="Proteomes" id="UP000235388">
    <property type="component" value="Unassembled WGS sequence"/>
</dbReference>
<dbReference type="EMBL" id="PGCI01000766">
    <property type="protein sequence ID" value="PLW16702.1"/>
    <property type="molecule type" value="Genomic_DNA"/>
</dbReference>
<feature type="region of interest" description="Disordered" evidence="1">
    <location>
        <begin position="23"/>
        <end position="80"/>
    </location>
</feature>
<reference evidence="5 6" key="1">
    <citation type="submission" date="2017-11" db="EMBL/GenBank/DDBJ databases">
        <title>De novo assembly and phasing of dikaryotic genomes from two isolates of Puccinia coronata f. sp. avenae, the causal agent of oat crown rust.</title>
        <authorList>
            <person name="Miller M.E."/>
            <person name="Zhang Y."/>
            <person name="Omidvar V."/>
            <person name="Sperschneider J."/>
            <person name="Schwessinger B."/>
            <person name="Raley C."/>
            <person name="Palmer J.M."/>
            <person name="Garnica D."/>
            <person name="Upadhyaya N."/>
            <person name="Rathjen J."/>
            <person name="Taylor J.M."/>
            <person name="Park R.F."/>
            <person name="Dodds P.N."/>
            <person name="Hirsch C.D."/>
            <person name="Kianian S.F."/>
            <person name="Figueroa M."/>
        </authorList>
    </citation>
    <scope>NUCLEOTIDE SEQUENCE [LARGE SCALE GENOMIC DNA]</scope>
    <source>
        <strain evidence="4">12NC29</strain>
        <strain evidence="3">12SD80</strain>
    </source>
</reference>
<proteinExistence type="predicted"/>
<evidence type="ECO:0000313" key="3">
    <source>
        <dbReference type="EMBL" id="PLW16702.1"/>
    </source>
</evidence>
<name>A0A2N5STZ7_9BASI</name>
<dbReference type="AlphaFoldDB" id="A0A2N5STZ7"/>